<reference evidence="2" key="3">
    <citation type="submission" date="2025-09" db="UniProtKB">
        <authorList>
            <consortium name="Ensembl"/>
        </authorList>
    </citation>
    <scope>IDENTIFICATION</scope>
    <source>
        <strain evidence="2">Thorbecke</strain>
    </source>
</reference>
<evidence type="ECO:0000313" key="2">
    <source>
        <dbReference type="Ensembl" id="ENSOCUP00000043079.1"/>
    </source>
</evidence>
<dbReference type="GeneTree" id="ENSGT00940000176137"/>
<accession>A0A5F9DA43</accession>
<keyword evidence="3" id="KW-1185">Reference proteome</keyword>
<dbReference type="Ensembl" id="ENSOCUT00000060852.1">
    <property type="protein sequence ID" value="ENSOCUP00000043079.1"/>
    <property type="gene ID" value="ENSOCUG00000037431.1"/>
</dbReference>
<dbReference type="EMBL" id="AAGW02028918">
    <property type="status" value="NOT_ANNOTATED_CDS"/>
    <property type="molecule type" value="Genomic_DNA"/>
</dbReference>
<reference evidence="2" key="2">
    <citation type="submission" date="2025-08" db="UniProtKB">
        <authorList>
            <consortium name="Ensembl"/>
        </authorList>
    </citation>
    <scope>IDENTIFICATION</scope>
    <source>
        <strain evidence="2">Thorbecke</strain>
    </source>
</reference>
<dbReference type="AlphaFoldDB" id="A0A5F9DA43"/>
<dbReference type="STRING" id="9986.ENSOCUP00000043079"/>
<reference evidence="2 3" key="1">
    <citation type="journal article" date="2011" name="Nature">
        <title>A high-resolution map of human evolutionary constraint using 29 mammals.</title>
        <authorList>
            <person name="Lindblad-Toh K."/>
            <person name="Garber M."/>
            <person name="Zuk O."/>
            <person name="Lin M.F."/>
            <person name="Parker B.J."/>
            <person name="Washietl S."/>
            <person name="Kheradpour P."/>
            <person name="Ernst J."/>
            <person name="Jordan G."/>
            <person name="Mauceli E."/>
            <person name="Ward L.D."/>
            <person name="Lowe C.B."/>
            <person name="Holloway A.K."/>
            <person name="Clamp M."/>
            <person name="Gnerre S."/>
            <person name="Alfoldi J."/>
            <person name="Beal K."/>
            <person name="Chang J."/>
            <person name="Clawson H."/>
            <person name="Cuff J."/>
            <person name="Di Palma F."/>
            <person name="Fitzgerald S."/>
            <person name="Flicek P."/>
            <person name="Guttman M."/>
            <person name="Hubisz M.J."/>
            <person name="Jaffe D.B."/>
            <person name="Jungreis I."/>
            <person name="Kent W.J."/>
            <person name="Kostka D."/>
            <person name="Lara M."/>
            <person name="Martins A.L."/>
            <person name="Massingham T."/>
            <person name="Moltke I."/>
            <person name="Raney B.J."/>
            <person name="Rasmussen M.D."/>
            <person name="Robinson J."/>
            <person name="Stark A."/>
            <person name="Vilella A.J."/>
            <person name="Wen J."/>
            <person name="Xie X."/>
            <person name="Zody M.C."/>
            <person name="Baldwin J."/>
            <person name="Bloom T."/>
            <person name="Chin C.W."/>
            <person name="Heiman D."/>
            <person name="Nicol R."/>
            <person name="Nusbaum C."/>
            <person name="Young S."/>
            <person name="Wilkinson J."/>
            <person name="Worley K.C."/>
            <person name="Kovar C.L."/>
            <person name="Muzny D.M."/>
            <person name="Gibbs R.A."/>
            <person name="Cree A."/>
            <person name="Dihn H.H."/>
            <person name="Fowler G."/>
            <person name="Jhangiani S."/>
            <person name="Joshi V."/>
            <person name="Lee S."/>
            <person name="Lewis L.R."/>
            <person name="Nazareth L.V."/>
            <person name="Okwuonu G."/>
            <person name="Santibanez J."/>
            <person name="Warren W.C."/>
            <person name="Mardis E.R."/>
            <person name="Weinstock G.M."/>
            <person name="Wilson R.K."/>
            <person name="Delehaunty K."/>
            <person name="Dooling D."/>
            <person name="Fronik C."/>
            <person name="Fulton L."/>
            <person name="Fulton B."/>
            <person name="Graves T."/>
            <person name="Minx P."/>
            <person name="Sodergren E."/>
            <person name="Birney E."/>
            <person name="Margulies E.H."/>
            <person name="Herrero J."/>
            <person name="Green E.D."/>
            <person name="Haussler D."/>
            <person name="Siepel A."/>
            <person name="Goldman N."/>
            <person name="Pollard K.S."/>
            <person name="Pedersen J.S."/>
            <person name="Lander E.S."/>
            <person name="Kellis M."/>
        </authorList>
    </citation>
    <scope>NUCLEOTIDE SEQUENCE [LARGE SCALE GENOMIC DNA]</scope>
    <source>
        <strain evidence="2 3">Thorbecke inbred</strain>
    </source>
</reference>
<dbReference type="Bgee" id="ENSOCUG00000037431">
    <property type="expression patterns" value="Expressed in adult mammalian kidney"/>
</dbReference>
<protein>
    <submittedName>
        <fullName evidence="2">Uncharacterized protein</fullName>
    </submittedName>
</protein>
<dbReference type="InParanoid" id="A0A5F9DA43"/>
<organism evidence="2 3">
    <name type="scientific">Oryctolagus cuniculus</name>
    <name type="common">Rabbit</name>
    <dbReference type="NCBI Taxonomy" id="9986"/>
    <lineage>
        <taxon>Eukaryota</taxon>
        <taxon>Metazoa</taxon>
        <taxon>Chordata</taxon>
        <taxon>Craniata</taxon>
        <taxon>Vertebrata</taxon>
        <taxon>Euteleostomi</taxon>
        <taxon>Mammalia</taxon>
        <taxon>Eutheria</taxon>
        <taxon>Euarchontoglires</taxon>
        <taxon>Glires</taxon>
        <taxon>Lagomorpha</taxon>
        <taxon>Leporidae</taxon>
        <taxon>Oryctolagus</taxon>
    </lineage>
</organism>
<dbReference type="Proteomes" id="UP000001811">
    <property type="component" value="Chromosome 12"/>
</dbReference>
<name>A0A5F9DA43_RABIT</name>
<evidence type="ECO:0000313" key="3">
    <source>
        <dbReference type="Proteomes" id="UP000001811"/>
    </source>
</evidence>
<sequence length="87" mass="9505">MSTNHLNKATQGKGRKEISNNMSDTKVLSTHTTFLTQNQSPLGKGTLGSTSAKTQGVPLKYLGHLMKTKLRKGTTNIYEEHLRGTCS</sequence>
<feature type="compositionally biased region" description="Polar residues" evidence="1">
    <location>
        <begin position="1"/>
        <end position="10"/>
    </location>
</feature>
<feature type="region of interest" description="Disordered" evidence="1">
    <location>
        <begin position="1"/>
        <end position="21"/>
    </location>
</feature>
<feature type="region of interest" description="Disordered" evidence="1">
    <location>
        <begin position="34"/>
        <end position="53"/>
    </location>
</feature>
<evidence type="ECO:0000256" key="1">
    <source>
        <dbReference type="SAM" id="MobiDB-lite"/>
    </source>
</evidence>
<proteinExistence type="predicted"/>